<comment type="caution">
    <text evidence="11">The sequence shown here is derived from an EMBL/GenBank/DDBJ whole genome shotgun (WGS) entry which is preliminary data.</text>
</comment>
<evidence type="ECO:0000256" key="6">
    <source>
        <dbReference type="ARBA" id="ARBA00022833"/>
    </source>
</evidence>
<evidence type="ECO:0000313" key="11">
    <source>
        <dbReference type="EMBL" id="KAF8572504.1"/>
    </source>
</evidence>
<dbReference type="EMBL" id="JTDF01000010">
    <property type="protein sequence ID" value="KAF8572504.1"/>
    <property type="molecule type" value="Genomic_DNA"/>
</dbReference>
<dbReference type="GO" id="GO:0000978">
    <property type="term" value="F:RNA polymerase II cis-regulatory region sequence-specific DNA binding"/>
    <property type="evidence" value="ECO:0007669"/>
    <property type="project" value="TreeGrafter"/>
</dbReference>
<dbReference type="Pfam" id="PF23561">
    <property type="entry name" value="zf-C2H2_15"/>
    <property type="match status" value="1"/>
</dbReference>
<feature type="domain" description="C2H2-type" evidence="10">
    <location>
        <begin position="262"/>
        <end position="286"/>
    </location>
</feature>
<protein>
    <recommendedName>
        <fullName evidence="10">C2H2-type domain-containing protein</fullName>
    </recommendedName>
</protein>
<dbReference type="PANTHER" id="PTHR45718">
    <property type="entry name" value="TRANSCRIPTIONAL ACTIVATOR CUBITUS INTERRUPTUS"/>
    <property type="match status" value="1"/>
</dbReference>
<keyword evidence="4" id="KW-0677">Repeat</keyword>
<dbReference type="GO" id="GO:0008270">
    <property type="term" value="F:zinc ion binding"/>
    <property type="evidence" value="ECO:0007669"/>
    <property type="project" value="UniProtKB-KW"/>
</dbReference>
<dbReference type="SUPFAM" id="SSF57667">
    <property type="entry name" value="beta-beta-alpha zinc fingers"/>
    <property type="match status" value="2"/>
</dbReference>
<keyword evidence="5 9" id="KW-0863">Zinc-finger</keyword>
<reference evidence="11 12" key="1">
    <citation type="submission" date="2019-07" db="EMBL/GenBank/DDBJ databases">
        <title>Annotation for the trematode Paragonimus westermani.</title>
        <authorList>
            <person name="Choi Y.-J."/>
        </authorList>
    </citation>
    <scope>NUCLEOTIDE SEQUENCE [LARGE SCALE GENOMIC DNA]</scope>
    <source>
        <strain evidence="11">180907_Pwestermani</strain>
    </source>
</reference>
<gene>
    <name evidence="11" type="ORF">P879_00430</name>
</gene>
<dbReference type="GO" id="GO:0005634">
    <property type="term" value="C:nucleus"/>
    <property type="evidence" value="ECO:0007669"/>
    <property type="project" value="UniProtKB-SubCell"/>
</dbReference>
<evidence type="ECO:0000256" key="9">
    <source>
        <dbReference type="PROSITE-ProRule" id="PRU00042"/>
    </source>
</evidence>
<dbReference type="InterPro" id="IPR013087">
    <property type="entry name" value="Znf_C2H2_type"/>
</dbReference>
<evidence type="ECO:0000256" key="8">
    <source>
        <dbReference type="ARBA" id="ARBA00023242"/>
    </source>
</evidence>
<keyword evidence="3" id="KW-0479">Metal-binding</keyword>
<dbReference type="Gene3D" id="3.30.160.60">
    <property type="entry name" value="Classic Zinc Finger"/>
    <property type="match status" value="5"/>
</dbReference>
<keyword evidence="7" id="KW-0238">DNA-binding</keyword>
<evidence type="ECO:0000256" key="3">
    <source>
        <dbReference type="ARBA" id="ARBA00022723"/>
    </source>
</evidence>
<dbReference type="GO" id="GO:0000981">
    <property type="term" value="F:DNA-binding transcription factor activity, RNA polymerase II-specific"/>
    <property type="evidence" value="ECO:0007669"/>
    <property type="project" value="TreeGrafter"/>
</dbReference>
<proteinExistence type="inferred from homology"/>
<dbReference type="FunFam" id="3.30.160.60:FF:000125">
    <property type="entry name" value="Putative zinc finger protein 143"/>
    <property type="match status" value="1"/>
</dbReference>
<dbReference type="PANTHER" id="PTHR45718:SF7">
    <property type="entry name" value="C2H2-TYPE DOMAIN-CONTAINING PROTEIN"/>
    <property type="match status" value="1"/>
</dbReference>
<evidence type="ECO:0000256" key="1">
    <source>
        <dbReference type="ARBA" id="ARBA00004123"/>
    </source>
</evidence>
<evidence type="ECO:0000256" key="4">
    <source>
        <dbReference type="ARBA" id="ARBA00022737"/>
    </source>
</evidence>
<name>A0A8T0DZ65_9TREM</name>
<dbReference type="PROSITE" id="PS00028">
    <property type="entry name" value="ZINC_FINGER_C2H2_1"/>
    <property type="match status" value="3"/>
</dbReference>
<dbReference type="InterPro" id="IPR036236">
    <property type="entry name" value="Znf_C2H2_sf"/>
</dbReference>
<dbReference type="InterPro" id="IPR043359">
    <property type="entry name" value="GLI-like"/>
</dbReference>
<dbReference type="PROSITE" id="PS50157">
    <property type="entry name" value="ZINC_FINGER_C2H2_2"/>
    <property type="match status" value="4"/>
</dbReference>
<feature type="domain" description="C2H2-type" evidence="10">
    <location>
        <begin position="202"/>
        <end position="231"/>
    </location>
</feature>
<dbReference type="InterPro" id="IPR056436">
    <property type="entry name" value="Znf-C2H2_ZIC1-5/GLI1-3-like"/>
</dbReference>
<evidence type="ECO:0000259" key="10">
    <source>
        <dbReference type="PROSITE" id="PS50157"/>
    </source>
</evidence>
<evidence type="ECO:0000256" key="5">
    <source>
        <dbReference type="ARBA" id="ARBA00022771"/>
    </source>
</evidence>
<dbReference type="FunFam" id="3.30.160.60:FF:000359">
    <property type="entry name" value="GLIS family zinc finger 2"/>
    <property type="match status" value="1"/>
</dbReference>
<keyword evidence="8" id="KW-0539">Nucleus</keyword>
<evidence type="ECO:0000313" key="12">
    <source>
        <dbReference type="Proteomes" id="UP000699462"/>
    </source>
</evidence>
<comment type="similarity">
    <text evidence="2">Belongs to the GLI C2H2-type zinc-finger protein family.</text>
</comment>
<accession>A0A8T0DZ65</accession>
<sequence>MDDGEIASRNSDQTYYQTQEVCRHQTDFCPSVTHSSTTSAVVISEEQDSRVSSTCSPVSPSFLDNLLASVNTTQEKSELDGYCTQNSGPFGYTEKLSLTMNEAHYLHNPDPDGRSSTVPVEGRRGISRDVTEPTACRWANCYLDCLDSKSLVMHIEKVHVASYITGKEYRCYWDGCRRQQKPFNARYKLLVHMRIHNGERPSKCPYPNCTKAFSRLENLKIHIRSHTGDKPFVCQRESCNKAFSNSSDRAKHQRTHVNTKPYACQVPGCNKRYTDPSSLRKHSKTHWVTGFSKTGNTEGSTHTRMVSPKDTLQCSNGDPEWIDHRSDTCPEFAWPSRSVWTPCFSSHTHLDKSIASVQLSNTNLGCKTPNSSTFSQSNVYSKQSVPLTGAVSIKQSGSVYNNSSWPTSHRTNYFDTISNEVTVETMHNIEGSRLPDVENCCINHAAGQRYTVC</sequence>
<dbReference type="SMART" id="SM00355">
    <property type="entry name" value="ZnF_C2H2"/>
    <property type="match status" value="5"/>
</dbReference>
<dbReference type="AlphaFoldDB" id="A0A8T0DZ65"/>
<evidence type="ECO:0000256" key="7">
    <source>
        <dbReference type="ARBA" id="ARBA00023125"/>
    </source>
</evidence>
<comment type="subcellular location">
    <subcellularLocation>
        <location evidence="1">Nucleus</location>
    </subcellularLocation>
</comment>
<organism evidence="11 12">
    <name type="scientific">Paragonimus westermani</name>
    <dbReference type="NCBI Taxonomy" id="34504"/>
    <lineage>
        <taxon>Eukaryota</taxon>
        <taxon>Metazoa</taxon>
        <taxon>Spiralia</taxon>
        <taxon>Lophotrochozoa</taxon>
        <taxon>Platyhelminthes</taxon>
        <taxon>Trematoda</taxon>
        <taxon>Digenea</taxon>
        <taxon>Plagiorchiida</taxon>
        <taxon>Troglotremata</taxon>
        <taxon>Troglotrematidae</taxon>
        <taxon>Paragonimus</taxon>
    </lineage>
</organism>
<dbReference type="Proteomes" id="UP000699462">
    <property type="component" value="Unassembled WGS sequence"/>
</dbReference>
<dbReference type="Pfam" id="PF00096">
    <property type="entry name" value="zf-C2H2"/>
    <property type="match status" value="3"/>
</dbReference>
<dbReference type="FunFam" id="3.30.160.60:FF:000019">
    <property type="entry name" value="GLI family zinc finger 3"/>
    <property type="match status" value="1"/>
</dbReference>
<feature type="domain" description="C2H2-type" evidence="10">
    <location>
        <begin position="232"/>
        <end position="261"/>
    </location>
</feature>
<keyword evidence="6" id="KW-0862">Zinc</keyword>
<dbReference type="OrthoDB" id="3214149at2759"/>
<feature type="domain" description="C2H2-type" evidence="10">
    <location>
        <begin position="169"/>
        <end position="201"/>
    </location>
</feature>
<keyword evidence="12" id="KW-1185">Reference proteome</keyword>
<evidence type="ECO:0000256" key="2">
    <source>
        <dbReference type="ARBA" id="ARBA00010831"/>
    </source>
</evidence>
<dbReference type="FunFam" id="3.30.160.60:FF:000031">
    <property type="entry name" value="GLI family zinc finger 3"/>
    <property type="match status" value="1"/>
</dbReference>